<feature type="domain" description="Rap1a immunity protein" evidence="2">
    <location>
        <begin position="53"/>
        <end position="122"/>
    </location>
</feature>
<evidence type="ECO:0000256" key="1">
    <source>
        <dbReference type="SAM" id="SignalP"/>
    </source>
</evidence>
<dbReference type="InterPro" id="IPR041238">
    <property type="entry name" value="Rap1a"/>
</dbReference>
<dbReference type="PROSITE" id="PS51257">
    <property type="entry name" value="PROKAR_LIPOPROTEIN"/>
    <property type="match status" value="1"/>
</dbReference>
<comment type="caution">
    <text evidence="3">The sequence shown here is derived from an EMBL/GenBank/DDBJ whole genome shotgun (WGS) entry which is preliminary data.</text>
</comment>
<feature type="signal peptide" evidence="1">
    <location>
        <begin position="1"/>
        <end position="19"/>
    </location>
</feature>
<keyword evidence="4" id="KW-1185">Reference proteome</keyword>
<accession>A0ABQ0A5H3</accession>
<reference evidence="3 4" key="1">
    <citation type="submission" date="2024-04" db="EMBL/GenBank/DDBJ databases">
        <title>Draft genome sequence of Sessilibacter corallicola NBRC 116591.</title>
        <authorList>
            <person name="Miyakawa T."/>
            <person name="Kusuya Y."/>
            <person name="Miura T."/>
        </authorList>
    </citation>
    <scope>NUCLEOTIDE SEQUENCE [LARGE SCALE GENOMIC DNA]</scope>
    <source>
        <strain evidence="3 4">KU-00831-HH</strain>
    </source>
</reference>
<dbReference type="Gene3D" id="1.10.890.40">
    <property type="match status" value="1"/>
</dbReference>
<name>A0ABQ0A5H3_9GAMM</name>
<evidence type="ECO:0000313" key="3">
    <source>
        <dbReference type="EMBL" id="GAA6166900.1"/>
    </source>
</evidence>
<dbReference type="Pfam" id="PF18602">
    <property type="entry name" value="Rap1a"/>
    <property type="match status" value="1"/>
</dbReference>
<dbReference type="RefSeq" id="WP_353301704.1">
    <property type="nucleotide sequence ID" value="NZ_BAABWN010000002.1"/>
</dbReference>
<organism evidence="3 4">
    <name type="scientific">Sessilibacter corallicola</name>
    <dbReference type="NCBI Taxonomy" id="2904075"/>
    <lineage>
        <taxon>Bacteria</taxon>
        <taxon>Pseudomonadati</taxon>
        <taxon>Pseudomonadota</taxon>
        <taxon>Gammaproteobacteria</taxon>
        <taxon>Cellvibrionales</taxon>
        <taxon>Cellvibrionaceae</taxon>
        <taxon>Sessilibacter</taxon>
    </lineage>
</organism>
<protein>
    <recommendedName>
        <fullName evidence="2">Rap1a immunity protein domain-containing protein</fullName>
    </recommendedName>
</protein>
<feature type="chain" id="PRO_5045712893" description="Rap1a immunity protein domain-containing protein" evidence="1">
    <location>
        <begin position="20"/>
        <end position="126"/>
    </location>
</feature>
<gene>
    <name evidence="3" type="ORF">NBRC116591_07100</name>
</gene>
<evidence type="ECO:0000313" key="4">
    <source>
        <dbReference type="Proteomes" id="UP001465153"/>
    </source>
</evidence>
<dbReference type="EMBL" id="BAABWN010000002">
    <property type="protein sequence ID" value="GAA6166900.1"/>
    <property type="molecule type" value="Genomic_DNA"/>
</dbReference>
<sequence length="126" mass="13927">MKKKLLMFSLAILSSCAIADRSSIVIPESNTDRLTSQNTNLSTSALFNAYIGKDLLQRRLAEMYVIGVIDSTEGELWCDFKIASPNAIKEQVFNALKSGTISSPQKRASSTIKNKLKNLLPCRESK</sequence>
<proteinExistence type="predicted"/>
<keyword evidence="1" id="KW-0732">Signal</keyword>
<dbReference type="Proteomes" id="UP001465153">
    <property type="component" value="Unassembled WGS sequence"/>
</dbReference>
<evidence type="ECO:0000259" key="2">
    <source>
        <dbReference type="Pfam" id="PF18602"/>
    </source>
</evidence>